<organism evidence="2 3">
    <name type="scientific">Candidatus Iainarchaeum sp</name>
    <dbReference type="NCBI Taxonomy" id="3101447"/>
    <lineage>
        <taxon>Archaea</taxon>
        <taxon>Candidatus Iainarchaeota</taxon>
        <taxon>Candidatus Iainarchaeia</taxon>
        <taxon>Candidatus Iainarchaeales</taxon>
        <taxon>Candidatus Iainarchaeaceae</taxon>
        <taxon>Candidatus Iainarchaeum</taxon>
    </lineage>
</organism>
<evidence type="ECO:0000313" key="2">
    <source>
        <dbReference type="EMBL" id="HIH09181.1"/>
    </source>
</evidence>
<dbReference type="EMBL" id="DUGC01000015">
    <property type="protein sequence ID" value="HIH09181.1"/>
    <property type="molecule type" value="Genomic_DNA"/>
</dbReference>
<evidence type="ECO:0000313" key="3">
    <source>
        <dbReference type="Proteomes" id="UP000565078"/>
    </source>
</evidence>
<name>A0A7J4IUJ4_9ARCH</name>
<protein>
    <submittedName>
        <fullName evidence="2">Uncharacterized protein</fullName>
    </submittedName>
</protein>
<accession>A0A7J4IUJ4</accession>
<dbReference type="Proteomes" id="UP000565078">
    <property type="component" value="Unassembled WGS sequence"/>
</dbReference>
<reference evidence="3" key="1">
    <citation type="journal article" date="2020" name="bioRxiv">
        <title>A rank-normalized archaeal taxonomy based on genome phylogeny resolves widespread incomplete and uneven classifications.</title>
        <authorList>
            <person name="Rinke C."/>
            <person name="Chuvochina M."/>
            <person name="Mussig A.J."/>
            <person name="Chaumeil P.-A."/>
            <person name="Waite D.W."/>
            <person name="Whitman W.B."/>
            <person name="Parks D.H."/>
            <person name="Hugenholtz P."/>
        </authorList>
    </citation>
    <scope>NUCLEOTIDE SEQUENCE [LARGE SCALE GENOMIC DNA]</scope>
</reference>
<dbReference type="AlphaFoldDB" id="A0A7J4IUJ4"/>
<comment type="caution">
    <text evidence="2">The sequence shown here is derived from an EMBL/GenBank/DDBJ whole genome shotgun (WGS) entry which is preliminary data.</text>
</comment>
<gene>
    <name evidence="2" type="ORF">HA254_00770</name>
</gene>
<proteinExistence type="predicted"/>
<sequence>MQGKEAKENGNAMKGNEARAPKAKFNAGAVQVCMWENETKEGKPYAKFSIDKRYKDGEQWKSANSLRLDEIPKAIVALQRAYEYATLKEQHAQG</sequence>
<evidence type="ECO:0000256" key="1">
    <source>
        <dbReference type="SAM" id="MobiDB-lite"/>
    </source>
</evidence>
<feature type="region of interest" description="Disordered" evidence="1">
    <location>
        <begin position="1"/>
        <end position="21"/>
    </location>
</feature>